<proteinExistence type="predicted"/>
<feature type="coiled-coil region" evidence="1">
    <location>
        <begin position="57"/>
        <end position="105"/>
    </location>
</feature>
<dbReference type="EMBL" id="KZ293664">
    <property type="protein sequence ID" value="PBK90662.1"/>
    <property type="molecule type" value="Genomic_DNA"/>
</dbReference>
<feature type="region of interest" description="Disordered" evidence="2">
    <location>
        <begin position="27"/>
        <end position="52"/>
    </location>
</feature>
<dbReference type="Proteomes" id="UP000217790">
    <property type="component" value="Unassembled WGS sequence"/>
</dbReference>
<evidence type="ECO:0000256" key="1">
    <source>
        <dbReference type="SAM" id="Coils"/>
    </source>
</evidence>
<keyword evidence="4" id="KW-1185">Reference proteome</keyword>
<evidence type="ECO:0000313" key="3">
    <source>
        <dbReference type="EMBL" id="PBK90662.1"/>
    </source>
</evidence>
<reference evidence="4" key="1">
    <citation type="journal article" date="2017" name="Nat. Ecol. Evol.">
        <title>Genome expansion and lineage-specific genetic innovations in the forest pathogenic fungi Armillaria.</title>
        <authorList>
            <person name="Sipos G."/>
            <person name="Prasanna A.N."/>
            <person name="Walter M.C."/>
            <person name="O'Connor E."/>
            <person name="Balint B."/>
            <person name="Krizsan K."/>
            <person name="Kiss B."/>
            <person name="Hess J."/>
            <person name="Varga T."/>
            <person name="Slot J."/>
            <person name="Riley R."/>
            <person name="Boka B."/>
            <person name="Rigling D."/>
            <person name="Barry K."/>
            <person name="Lee J."/>
            <person name="Mihaltcheva S."/>
            <person name="LaButti K."/>
            <person name="Lipzen A."/>
            <person name="Waldron R."/>
            <person name="Moloney N.M."/>
            <person name="Sperisen C."/>
            <person name="Kredics L."/>
            <person name="Vagvoelgyi C."/>
            <person name="Patrignani A."/>
            <person name="Fitzpatrick D."/>
            <person name="Nagy I."/>
            <person name="Doyle S."/>
            <person name="Anderson J.B."/>
            <person name="Grigoriev I.V."/>
            <person name="Gueldener U."/>
            <person name="Muensterkoetter M."/>
            <person name="Nagy L.G."/>
        </authorList>
    </citation>
    <scope>NUCLEOTIDE SEQUENCE [LARGE SCALE GENOMIC DNA]</scope>
    <source>
        <strain evidence="4">Ar21-2</strain>
    </source>
</reference>
<dbReference type="InParanoid" id="A0A2H3DGS2"/>
<sequence>MPQQHTASQQAHIHDLNFKKWHLLQGKKNIPPHPHLSSTSLVPPELSKSKPVKPTQLNELKRHNKSLEAQVHEAAQEQVDDKEKLKELATELEWTSETLKKIEESLAFAWRAKESCYKQLWVARHSMQHMKASNATLRLKLTQCKAALVEHTRKQDQLTAEITHLQKSVQEHDDIISTLCEKL</sequence>
<dbReference type="OrthoDB" id="10351746at2759"/>
<dbReference type="AlphaFoldDB" id="A0A2H3DGS2"/>
<keyword evidence="1" id="KW-0175">Coiled coil</keyword>
<name>A0A2H3DGS2_ARMGA</name>
<dbReference type="Gene3D" id="1.10.287.1490">
    <property type="match status" value="1"/>
</dbReference>
<accession>A0A2H3DGS2</accession>
<protein>
    <submittedName>
        <fullName evidence="3">Uncharacterized protein</fullName>
    </submittedName>
</protein>
<organism evidence="3 4">
    <name type="scientific">Armillaria gallica</name>
    <name type="common">Bulbous honey fungus</name>
    <name type="synonym">Armillaria bulbosa</name>
    <dbReference type="NCBI Taxonomy" id="47427"/>
    <lineage>
        <taxon>Eukaryota</taxon>
        <taxon>Fungi</taxon>
        <taxon>Dikarya</taxon>
        <taxon>Basidiomycota</taxon>
        <taxon>Agaricomycotina</taxon>
        <taxon>Agaricomycetes</taxon>
        <taxon>Agaricomycetidae</taxon>
        <taxon>Agaricales</taxon>
        <taxon>Marasmiineae</taxon>
        <taxon>Physalacriaceae</taxon>
        <taxon>Armillaria</taxon>
    </lineage>
</organism>
<evidence type="ECO:0000256" key="2">
    <source>
        <dbReference type="SAM" id="MobiDB-lite"/>
    </source>
</evidence>
<evidence type="ECO:0000313" key="4">
    <source>
        <dbReference type="Proteomes" id="UP000217790"/>
    </source>
</evidence>
<gene>
    <name evidence="3" type="ORF">ARMGADRAFT_1082391</name>
</gene>